<dbReference type="EMBL" id="NPOA01000012">
    <property type="protein sequence ID" value="PAV28524.1"/>
    <property type="molecule type" value="Genomic_DNA"/>
</dbReference>
<organism evidence="1 2">
    <name type="scientific">Virgibacillus profundi</name>
    <dbReference type="NCBI Taxonomy" id="2024555"/>
    <lineage>
        <taxon>Bacteria</taxon>
        <taxon>Bacillati</taxon>
        <taxon>Bacillota</taxon>
        <taxon>Bacilli</taxon>
        <taxon>Bacillales</taxon>
        <taxon>Bacillaceae</taxon>
        <taxon>Virgibacillus</taxon>
    </lineage>
</organism>
<dbReference type="OrthoDB" id="2972395at2"/>
<protein>
    <recommendedName>
        <fullName evidence="3">DUF4367 domain-containing protein</fullName>
    </recommendedName>
</protein>
<proteinExistence type="predicted"/>
<keyword evidence="2" id="KW-1185">Reference proteome</keyword>
<evidence type="ECO:0008006" key="3">
    <source>
        <dbReference type="Google" id="ProtNLM"/>
    </source>
</evidence>
<comment type="caution">
    <text evidence="1">The sequence shown here is derived from an EMBL/GenBank/DDBJ whole genome shotgun (WGS) entry which is preliminary data.</text>
</comment>
<gene>
    <name evidence="1" type="ORF">CIL05_16450</name>
</gene>
<accession>A0A2A2IB62</accession>
<sequence length="179" mass="21146">MIKIMKNIILITTFYLILFFNLEQYTFATDDDHDFDSKIPMSIEEVYEVQGYLKGIDKKVKEFENKYDAVVKLPEKMPFKVNKKFARIAEDDTLSLHFIGEDQKDLFQITINPNKPLEEETNYTLDNGKKVYFEVIHPSNMSGIMQLYIKIEKFEYILGMKINEKYNKETLINVTESIN</sequence>
<evidence type="ECO:0000313" key="1">
    <source>
        <dbReference type="EMBL" id="PAV28524.1"/>
    </source>
</evidence>
<dbReference type="RefSeq" id="WP_095656638.1">
    <property type="nucleotide sequence ID" value="NZ_NPOA01000012.1"/>
</dbReference>
<evidence type="ECO:0000313" key="2">
    <source>
        <dbReference type="Proteomes" id="UP000218887"/>
    </source>
</evidence>
<name>A0A2A2IB62_9BACI</name>
<reference evidence="1 2" key="1">
    <citation type="submission" date="2017-08" db="EMBL/GenBank/DDBJ databases">
        <title>Virgibacillus indicus sp. nov. and Virgibacillus profoundi sp. nov, two moderately halophilic bacteria isolated from marine sediment by using the Microfluidic Streak Plate.</title>
        <authorList>
            <person name="Xu B."/>
            <person name="Hu B."/>
            <person name="Wang J."/>
            <person name="Zhu Y."/>
            <person name="Huang L."/>
            <person name="Du W."/>
            <person name="Huang Y."/>
        </authorList>
    </citation>
    <scope>NUCLEOTIDE SEQUENCE [LARGE SCALE GENOMIC DNA]</scope>
    <source>
        <strain evidence="1 2">IO3-P3-H5</strain>
    </source>
</reference>
<dbReference type="AlphaFoldDB" id="A0A2A2IB62"/>
<dbReference type="Proteomes" id="UP000218887">
    <property type="component" value="Unassembled WGS sequence"/>
</dbReference>